<dbReference type="EMBL" id="ML738376">
    <property type="protein sequence ID" value="KAE8308861.1"/>
    <property type="molecule type" value="Genomic_DNA"/>
</dbReference>
<protein>
    <submittedName>
        <fullName evidence="2">Uncharacterized protein</fullName>
    </submittedName>
</protein>
<dbReference type="AlphaFoldDB" id="A0A5N6VKF2"/>
<sequence>MPLTESHRETCFDTMLILCSIFLCFMILFDVPRCGYACLRSYCFFHVDVIRLSSKASGHCWCIPFIVRYLFACNSCMSYTT</sequence>
<organism evidence="2 3">
    <name type="scientific">Aspergillus transmontanensis</name>
    <dbReference type="NCBI Taxonomy" id="1034304"/>
    <lineage>
        <taxon>Eukaryota</taxon>
        <taxon>Fungi</taxon>
        <taxon>Dikarya</taxon>
        <taxon>Ascomycota</taxon>
        <taxon>Pezizomycotina</taxon>
        <taxon>Eurotiomycetes</taxon>
        <taxon>Eurotiomycetidae</taxon>
        <taxon>Eurotiales</taxon>
        <taxon>Aspergillaceae</taxon>
        <taxon>Aspergillus</taxon>
        <taxon>Aspergillus subgen. Circumdati</taxon>
    </lineage>
</organism>
<keyword evidence="1" id="KW-1133">Transmembrane helix</keyword>
<keyword evidence="1" id="KW-0812">Transmembrane</keyword>
<reference evidence="3" key="1">
    <citation type="submission" date="2019-04" db="EMBL/GenBank/DDBJ databases">
        <title>Friends and foes A comparative genomics studyof 23 Aspergillus species from section Flavi.</title>
        <authorList>
            <consortium name="DOE Joint Genome Institute"/>
            <person name="Kjaerbolling I."/>
            <person name="Vesth T."/>
            <person name="Frisvad J.C."/>
            <person name="Nybo J.L."/>
            <person name="Theobald S."/>
            <person name="Kildgaard S."/>
            <person name="Isbrandt T."/>
            <person name="Kuo A."/>
            <person name="Sato A."/>
            <person name="Lyhne E.K."/>
            <person name="Kogle M.E."/>
            <person name="Wiebenga A."/>
            <person name="Kun R.S."/>
            <person name="Lubbers R.J."/>
            <person name="Makela M.R."/>
            <person name="Barry K."/>
            <person name="Chovatia M."/>
            <person name="Clum A."/>
            <person name="Daum C."/>
            <person name="Haridas S."/>
            <person name="He G."/>
            <person name="LaButti K."/>
            <person name="Lipzen A."/>
            <person name="Mondo S."/>
            <person name="Riley R."/>
            <person name="Salamov A."/>
            <person name="Simmons B.A."/>
            <person name="Magnuson J.K."/>
            <person name="Henrissat B."/>
            <person name="Mortensen U.H."/>
            <person name="Larsen T.O."/>
            <person name="Devries R.P."/>
            <person name="Grigoriev I.V."/>
            <person name="Machida M."/>
            <person name="Baker S.E."/>
            <person name="Andersen M.R."/>
        </authorList>
    </citation>
    <scope>NUCLEOTIDE SEQUENCE [LARGE SCALE GENOMIC DNA]</scope>
    <source>
        <strain evidence="3">CBS 130015</strain>
    </source>
</reference>
<dbReference type="Proteomes" id="UP000325433">
    <property type="component" value="Unassembled WGS sequence"/>
</dbReference>
<keyword evidence="3" id="KW-1185">Reference proteome</keyword>
<name>A0A5N6VKF2_9EURO</name>
<evidence type="ECO:0000313" key="3">
    <source>
        <dbReference type="Proteomes" id="UP000325433"/>
    </source>
</evidence>
<evidence type="ECO:0000256" key="1">
    <source>
        <dbReference type="SAM" id="Phobius"/>
    </source>
</evidence>
<gene>
    <name evidence="2" type="ORF">BDV41DRAFT_469327</name>
</gene>
<evidence type="ECO:0000313" key="2">
    <source>
        <dbReference type="EMBL" id="KAE8308861.1"/>
    </source>
</evidence>
<keyword evidence="1" id="KW-0472">Membrane</keyword>
<feature type="transmembrane region" description="Helical" evidence="1">
    <location>
        <begin position="12"/>
        <end position="31"/>
    </location>
</feature>
<proteinExistence type="predicted"/>
<accession>A0A5N6VKF2</accession>